<protein>
    <submittedName>
        <fullName evidence="1">Uncharacterized protein</fullName>
    </submittedName>
</protein>
<accession>A0A3R8WZR6</accession>
<dbReference type="EMBL" id="RHRS01000042">
    <property type="protein sequence ID" value="RRW33167.1"/>
    <property type="molecule type" value="Genomic_DNA"/>
</dbReference>
<organism evidence="1 2">
    <name type="scientific">Ectopseudomonas oleovorans</name>
    <name type="common">Pseudomonas oleovorans</name>
    <dbReference type="NCBI Taxonomy" id="301"/>
    <lineage>
        <taxon>Bacteria</taxon>
        <taxon>Pseudomonadati</taxon>
        <taxon>Pseudomonadota</taxon>
        <taxon>Gammaproteobacteria</taxon>
        <taxon>Pseudomonadales</taxon>
        <taxon>Pseudomonadaceae</taxon>
        <taxon>Ectopseudomonas</taxon>
    </lineage>
</organism>
<gene>
    <name evidence="1" type="ORF">EGJ44_15660</name>
</gene>
<dbReference type="RefSeq" id="WP_124084257.1">
    <property type="nucleotide sequence ID" value="NZ_RHRS01000042.1"/>
</dbReference>
<name>A0A3R8WZR6_ECTOL</name>
<proteinExistence type="predicted"/>
<evidence type="ECO:0000313" key="2">
    <source>
        <dbReference type="Proteomes" id="UP000272833"/>
    </source>
</evidence>
<sequence>MPNASSSTPLSVDQARAESVGYLALAYLGERRPLQVLRSGAGYYIGTADEDGPVSRESIEYFRSFHAANQALTTGDWQQHLQS</sequence>
<comment type="caution">
    <text evidence="1">The sequence shown here is derived from an EMBL/GenBank/DDBJ whole genome shotgun (WGS) entry which is preliminary data.</text>
</comment>
<dbReference type="Proteomes" id="UP000272833">
    <property type="component" value="Unassembled WGS sequence"/>
</dbReference>
<reference evidence="1 2" key="1">
    <citation type="submission" date="2018-10" db="EMBL/GenBank/DDBJ databases">
        <title>Transmission dynamics of multidrug resistant bacteria on intensive care unit surfaces.</title>
        <authorList>
            <person name="D'Souza A.W."/>
            <person name="Potter R.F."/>
            <person name="Wallace M."/>
            <person name="Shupe A."/>
            <person name="Patel S."/>
            <person name="Sun S."/>
            <person name="Gul D."/>
            <person name="Kwon J.H."/>
            <person name="Andleeb S."/>
            <person name="Burnham C.-A.D."/>
            <person name="Dantas G."/>
        </authorList>
    </citation>
    <scope>NUCLEOTIDE SEQUENCE [LARGE SCALE GENOMIC DNA]</scope>
    <source>
        <strain evidence="1 2">PO_271</strain>
    </source>
</reference>
<evidence type="ECO:0000313" key="1">
    <source>
        <dbReference type="EMBL" id="RRW33167.1"/>
    </source>
</evidence>
<dbReference type="AlphaFoldDB" id="A0A3R8WZR6"/>